<dbReference type="Proteomes" id="UP001550044">
    <property type="component" value="Unassembled WGS sequence"/>
</dbReference>
<feature type="region of interest" description="Disordered" evidence="1">
    <location>
        <begin position="42"/>
        <end position="142"/>
    </location>
</feature>
<evidence type="ECO:0000313" key="2">
    <source>
        <dbReference type="EMBL" id="MET8434579.1"/>
    </source>
</evidence>
<reference evidence="2 3" key="1">
    <citation type="submission" date="2024-06" db="EMBL/GenBank/DDBJ databases">
        <title>The Natural Products Discovery Center: Release of the First 8490 Sequenced Strains for Exploring Actinobacteria Biosynthetic Diversity.</title>
        <authorList>
            <person name="Kalkreuter E."/>
            <person name="Kautsar S.A."/>
            <person name="Yang D."/>
            <person name="Bader C.D."/>
            <person name="Teijaro C.N."/>
            <person name="Fluegel L."/>
            <person name="Davis C.M."/>
            <person name="Simpson J.R."/>
            <person name="Lauterbach L."/>
            <person name="Steele A.D."/>
            <person name="Gui C."/>
            <person name="Meng S."/>
            <person name="Li G."/>
            <person name="Viehrig K."/>
            <person name="Ye F."/>
            <person name="Su P."/>
            <person name="Kiefer A.F."/>
            <person name="Nichols A."/>
            <person name="Cepeda A.J."/>
            <person name="Yan W."/>
            <person name="Fan B."/>
            <person name="Jiang Y."/>
            <person name="Adhikari A."/>
            <person name="Zheng C.-J."/>
            <person name="Schuster L."/>
            <person name="Cowan T.M."/>
            <person name="Smanski M.J."/>
            <person name="Chevrette M.G."/>
            <person name="De Carvalho L.P.S."/>
            <person name="Shen B."/>
        </authorList>
    </citation>
    <scope>NUCLEOTIDE SEQUENCE [LARGE SCALE GENOMIC DNA]</scope>
    <source>
        <strain evidence="2 3">NPDC005137</strain>
    </source>
</reference>
<gene>
    <name evidence="2" type="ORF">ABZV61_17595</name>
</gene>
<dbReference type="RefSeq" id="WP_356497934.1">
    <property type="nucleotide sequence ID" value="NZ_JBEXEF010000004.1"/>
</dbReference>
<evidence type="ECO:0000256" key="1">
    <source>
        <dbReference type="SAM" id="MobiDB-lite"/>
    </source>
</evidence>
<evidence type="ECO:0008006" key="4">
    <source>
        <dbReference type="Google" id="ProtNLM"/>
    </source>
</evidence>
<feature type="compositionally biased region" description="Low complexity" evidence="1">
    <location>
        <begin position="124"/>
        <end position="142"/>
    </location>
</feature>
<proteinExistence type="predicted"/>
<dbReference type="EMBL" id="JBEXIP010000012">
    <property type="protein sequence ID" value="MET8434579.1"/>
    <property type="molecule type" value="Genomic_DNA"/>
</dbReference>
<sequence>MVVDFTTGEPQRLGEAGEIVVRGPSVLTRYRKAPAANAAVLRDGRLHTCEPRREGPRDRTPRQLPDDRHRKDQGGRAPTGRWHARRSELGLPTPENSLCPGGEAAAEPVISRSGRPRPGPPIRPVAAAGAAPARAAPPRYGS</sequence>
<keyword evidence="3" id="KW-1185">Reference proteome</keyword>
<dbReference type="Gene3D" id="2.30.38.10">
    <property type="entry name" value="Luciferase, Domain 3"/>
    <property type="match status" value="1"/>
</dbReference>
<organism evidence="2 3">
    <name type="scientific">Streptomyces sp. 900116325</name>
    <dbReference type="NCBI Taxonomy" id="3154295"/>
    <lineage>
        <taxon>Bacteria</taxon>
        <taxon>Bacillati</taxon>
        <taxon>Actinomycetota</taxon>
        <taxon>Actinomycetes</taxon>
        <taxon>Kitasatosporales</taxon>
        <taxon>Streptomycetaceae</taxon>
        <taxon>Streptomyces</taxon>
    </lineage>
</organism>
<accession>A0ABV2UC19</accession>
<feature type="compositionally biased region" description="Basic and acidic residues" evidence="1">
    <location>
        <begin position="42"/>
        <end position="74"/>
    </location>
</feature>
<dbReference type="SUPFAM" id="SSF56801">
    <property type="entry name" value="Acetyl-CoA synthetase-like"/>
    <property type="match status" value="1"/>
</dbReference>
<evidence type="ECO:0000313" key="3">
    <source>
        <dbReference type="Proteomes" id="UP001550044"/>
    </source>
</evidence>
<comment type="caution">
    <text evidence="2">The sequence shown here is derived from an EMBL/GenBank/DDBJ whole genome shotgun (WGS) entry which is preliminary data.</text>
</comment>
<protein>
    <recommendedName>
        <fullName evidence="4">AMP-dependent synthetase/ligase domain-containing protein</fullName>
    </recommendedName>
</protein>
<name>A0ABV2UC19_9ACTN</name>